<dbReference type="RefSeq" id="WP_071314472.1">
    <property type="nucleotide sequence ID" value="NZ_MLQQ01000044.1"/>
</dbReference>
<organism evidence="1 2">
    <name type="scientific">Anaerobacillus arseniciselenatis</name>
    <dbReference type="NCBI Taxonomy" id="85682"/>
    <lineage>
        <taxon>Bacteria</taxon>
        <taxon>Bacillati</taxon>
        <taxon>Bacillota</taxon>
        <taxon>Bacilli</taxon>
        <taxon>Bacillales</taxon>
        <taxon>Bacillaceae</taxon>
        <taxon>Anaerobacillus</taxon>
    </lineage>
</organism>
<accession>A0A1S2LCJ6</accession>
<evidence type="ECO:0000313" key="2">
    <source>
        <dbReference type="Proteomes" id="UP000180098"/>
    </source>
</evidence>
<gene>
    <name evidence="1" type="ORF">BKP35_16465</name>
</gene>
<comment type="caution">
    <text evidence="1">The sequence shown here is derived from an EMBL/GenBank/DDBJ whole genome shotgun (WGS) entry which is preliminary data.</text>
</comment>
<reference evidence="1 2" key="1">
    <citation type="submission" date="2016-10" db="EMBL/GenBank/DDBJ databases">
        <title>Draft genome sequences of four alkaliphilic bacteria belonging to the Anaerobacillus genus.</title>
        <authorList>
            <person name="Bassil N.M."/>
            <person name="Lloyd J.R."/>
        </authorList>
    </citation>
    <scope>NUCLEOTIDE SEQUENCE [LARGE SCALE GENOMIC DNA]</scope>
    <source>
        <strain evidence="1 2">DSM 15340</strain>
    </source>
</reference>
<name>A0A1S2LCJ6_9BACI</name>
<proteinExistence type="predicted"/>
<protein>
    <submittedName>
        <fullName evidence="1">Uncharacterized protein</fullName>
    </submittedName>
</protein>
<dbReference type="Proteomes" id="UP000180098">
    <property type="component" value="Unassembled WGS sequence"/>
</dbReference>
<sequence>MEGNKIKPKLPLWLNQEEVQHSYEFIETNKVKVIVCCDDESVVVDILGNTMQVEGDVDGLKGINKDKKTYLELIKQEAKDALEEKERLLKLLEPIKKMRKSLF</sequence>
<keyword evidence="2" id="KW-1185">Reference proteome</keyword>
<dbReference type="AlphaFoldDB" id="A0A1S2LCJ6"/>
<dbReference type="EMBL" id="MLQQ01000044">
    <property type="protein sequence ID" value="OIJ09447.1"/>
    <property type="molecule type" value="Genomic_DNA"/>
</dbReference>
<evidence type="ECO:0000313" key="1">
    <source>
        <dbReference type="EMBL" id="OIJ09447.1"/>
    </source>
</evidence>